<dbReference type="EMBL" id="CP040449">
    <property type="protein sequence ID" value="QFI54459.1"/>
    <property type="molecule type" value="Genomic_DNA"/>
</dbReference>
<evidence type="ECO:0000259" key="6">
    <source>
        <dbReference type="PROSITE" id="PS50885"/>
    </source>
</evidence>
<proteinExistence type="inferred from homology"/>
<gene>
    <name evidence="7" type="ORF">FE240_06970</name>
</gene>
<organism evidence="7 8">
    <name type="scientific">Aeromonas simiae</name>
    <dbReference type="NCBI Taxonomy" id="218936"/>
    <lineage>
        <taxon>Bacteria</taxon>
        <taxon>Pseudomonadati</taxon>
        <taxon>Pseudomonadota</taxon>
        <taxon>Gammaproteobacteria</taxon>
        <taxon>Aeromonadales</taxon>
        <taxon>Aeromonadaceae</taxon>
        <taxon>Aeromonas</taxon>
    </lineage>
</organism>
<dbReference type="SUPFAM" id="SSF58104">
    <property type="entry name" value="Methyl-accepting chemotaxis protein (MCP) signaling domain"/>
    <property type="match status" value="1"/>
</dbReference>
<evidence type="ECO:0000313" key="7">
    <source>
        <dbReference type="EMBL" id="QFI54459.1"/>
    </source>
</evidence>
<keyword evidence="8" id="KW-1185">Reference proteome</keyword>
<dbReference type="AlphaFoldDB" id="A0A5J6WTJ0"/>
<dbReference type="InterPro" id="IPR003660">
    <property type="entry name" value="HAMP_dom"/>
</dbReference>
<name>A0A5J6WTJ0_9GAMM</name>
<comment type="subcellular location">
    <subcellularLocation>
        <location evidence="1">Membrane</location>
    </subcellularLocation>
</comment>
<protein>
    <submittedName>
        <fullName evidence="7">Methyl-accepting chemotaxis protein</fullName>
    </submittedName>
</protein>
<dbReference type="KEGG" id="asim:FE240_06970"/>
<evidence type="ECO:0000256" key="4">
    <source>
        <dbReference type="PROSITE-ProRule" id="PRU00284"/>
    </source>
</evidence>
<dbReference type="GO" id="GO:0007165">
    <property type="term" value="P:signal transduction"/>
    <property type="evidence" value="ECO:0007669"/>
    <property type="project" value="UniProtKB-KW"/>
</dbReference>
<dbReference type="GO" id="GO:0016020">
    <property type="term" value="C:membrane"/>
    <property type="evidence" value="ECO:0007669"/>
    <property type="project" value="UniProtKB-SubCell"/>
</dbReference>
<evidence type="ECO:0000313" key="8">
    <source>
        <dbReference type="Proteomes" id="UP000594034"/>
    </source>
</evidence>
<dbReference type="SMART" id="SM00283">
    <property type="entry name" value="MA"/>
    <property type="match status" value="1"/>
</dbReference>
<dbReference type="Gene3D" id="1.10.287.950">
    <property type="entry name" value="Methyl-accepting chemotaxis protein"/>
    <property type="match status" value="1"/>
</dbReference>
<dbReference type="Proteomes" id="UP000594034">
    <property type="component" value="Chromosome"/>
</dbReference>
<feature type="domain" description="HAMP" evidence="6">
    <location>
        <begin position="339"/>
        <end position="391"/>
    </location>
</feature>
<sequence>MKQTIANLSILQRVYLGFAILVLVMLASSALTFSSQNQLKQALTQVTEQSMPLVLASSQTQVALLSANKWLADALTEQDVKQLDGEITHLRQGLDAVTAALSTLDQAAAAHAQLAAPLTQLKEQLTAYQALTASLPDAHRSVLERLAKVNRAKGQFQVTLPQFKKNLADMMLMVDDSFIKMLAEKLTTQLATIELSTMDALNQTTAAPIEAALRRNAMQIDGFNGTVKDLQGELPNFDNDVGHHVRAFVRDTTGTSGVLMQYLALMREQSTMQQKRREAGELVGNIQATLAQVNAQSEQIMAGSIAAADGVLVQSRLLQGLAIAVAIALSLLVAWGLGKAIRRPLQELLRVLGAVTQGDMTERVAFRSQNEFGQLARQVNLLITQMAEVLEQLSLASNQLTKAAHGNRYTAEKVRGELELQRAETASVAAAMTEMEASVREVAQAAHLSLEQVQEVEQAARIGREVMAGNISTTHQLADKLHHTAQVIQDVSVMSNKIGNILEVIRGIAEQTNLLALNAAIEAARAGDQGRGFAVVADEVRGLASRTSDSTSEIHTMIADLQQAVSRAVKVMDECSSEMEASVQQSSDANGAMEEIQGIVTQINDMSSQIAAAAEQQQATSADIATNLHRISDISDRNYQGIEQVANTSQQLDHLAEQQQTLVQRFRLTA</sequence>
<dbReference type="PROSITE" id="PS50111">
    <property type="entry name" value="CHEMOTAXIS_TRANSDUC_2"/>
    <property type="match status" value="1"/>
</dbReference>
<dbReference type="Pfam" id="PF00672">
    <property type="entry name" value="HAMP"/>
    <property type="match status" value="1"/>
</dbReference>
<dbReference type="PROSITE" id="PS50885">
    <property type="entry name" value="HAMP"/>
    <property type="match status" value="1"/>
</dbReference>
<dbReference type="FunFam" id="1.10.287.950:FF:000001">
    <property type="entry name" value="Methyl-accepting chemotaxis sensory transducer"/>
    <property type="match status" value="1"/>
</dbReference>
<dbReference type="SMART" id="SM00304">
    <property type="entry name" value="HAMP"/>
    <property type="match status" value="1"/>
</dbReference>
<dbReference type="InterPro" id="IPR004089">
    <property type="entry name" value="MCPsignal_dom"/>
</dbReference>
<evidence type="ECO:0000259" key="5">
    <source>
        <dbReference type="PROSITE" id="PS50111"/>
    </source>
</evidence>
<evidence type="ECO:0000256" key="3">
    <source>
        <dbReference type="ARBA" id="ARBA00029447"/>
    </source>
</evidence>
<comment type="similarity">
    <text evidence="3">Belongs to the methyl-accepting chemotaxis (MCP) protein family.</text>
</comment>
<reference evidence="7 8" key="1">
    <citation type="submission" date="2019-05" db="EMBL/GenBank/DDBJ databases">
        <title>OXA-830, a novel chromosomally encoded expanded-spectrum class D beta-lactamase in Aeromonas simiae.</title>
        <authorList>
            <person name="Zhou W."/>
            <person name="Chen Q."/>
        </authorList>
    </citation>
    <scope>NUCLEOTIDE SEQUENCE [LARGE SCALE GENOMIC DNA]</scope>
    <source>
        <strain evidence="7 8">A6</strain>
    </source>
</reference>
<accession>A0A5J6WTJ0</accession>
<keyword evidence="2 4" id="KW-0807">Transducer</keyword>
<dbReference type="PANTHER" id="PTHR32089:SF70">
    <property type="entry name" value="ENERGY TAXIS MODULATING METHYL ACCEPTING SENSORY TRANSDUCER"/>
    <property type="match status" value="1"/>
</dbReference>
<feature type="domain" description="Methyl-accepting transducer" evidence="5">
    <location>
        <begin position="396"/>
        <end position="632"/>
    </location>
</feature>
<dbReference type="GO" id="GO:0006935">
    <property type="term" value="P:chemotaxis"/>
    <property type="evidence" value="ECO:0007669"/>
    <property type="project" value="UniProtKB-ARBA"/>
</dbReference>
<evidence type="ECO:0000256" key="1">
    <source>
        <dbReference type="ARBA" id="ARBA00004370"/>
    </source>
</evidence>
<dbReference type="RefSeq" id="WP_193003926.1">
    <property type="nucleotide sequence ID" value="NZ_CP040449.1"/>
</dbReference>
<dbReference type="Pfam" id="PF00015">
    <property type="entry name" value="MCPsignal"/>
    <property type="match status" value="1"/>
</dbReference>
<evidence type="ECO:0000256" key="2">
    <source>
        <dbReference type="ARBA" id="ARBA00023224"/>
    </source>
</evidence>
<dbReference type="PANTHER" id="PTHR32089">
    <property type="entry name" value="METHYL-ACCEPTING CHEMOTAXIS PROTEIN MCPB"/>
    <property type="match status" value="1"/>
</dbReference>
<dbReference type="CDD" id="cd11386">
    <property type="entry name" value="MCP_signal"/>
    <property type="match status" value="1"/>
</dbReference>
<dbReference type="CDD" id="cd06225">
    <property type="entry name" value="HAMP"/>
    <property type="match status" value="1"/>
</dbReference>